<dbReference type="Proteomes" id="UP000326287">
    <property type="component" value="Chromosome"/>
</dbReference>
<dbReference type="SUPFAM" id="SSF52540">
    <property type="entry name" value="P-loop containing nucleoside triphosphate hydrolases"/>
    <property type="match status" value="1"/>
</dbReference>
<dbReference type="RefSeq" id="WP_152660870.1">
    <property type="nucleotide sequence ID" value="NZ_CP036422.1"/>
</dbReference>
<dbReference type="GO" id="GO:0016740">
    <property type="term" value="F:transferase activity"/>
    <property type="evidence" value="ECO:0007669"/>
    <property type="project" value="UniProtKB-KW"/>
</dbReference>
<sequence>MSSTQIAVPYSESPQKIVCVLGMHRSGTSCLTGSMQVAGLELGDHSTWNPHNLKGNRENQHIVDINDAVLEANGAAWDSPAESVIWPEAQLDAARALFREYAQFDKFGFKDPRTLLTIGGWQSLFPQMQYIGIFRHPMVVAQSLHNRSELPLETGLSLWLQYNRRLLREYRKQPFPILCFDEPQDIFQEKLRKALNALGLTAGEDTFYEQQLKSAQGGEGTPLPWNIRRLYRKLQRLAE</sequence>
<name>A0A5P9NG49_9GAMM</name>
<dbReference type="EMBL" id="CP036422">
    <property type="protein sequence ID" value="QFU74761.1"/>
    <property type="molecule type" value="Genomic_DNA"/>
</dbReference>
<dbReference type="OrthoDB" id="9179784at2"/>
<proteinExistence type="predicted"/>
<evidence type="ECO:0000313" key="2">
    <source>
        <dbReference type="Proteomes" id="UP000326287"/>
    </source>
</evidence>
<dbReference type="InterPro" id="IPR027417">
    <property type="entry name" value="P-loop_NTPase"/>
</dbReference>
<dbReference type="KEGG" id="halc:EY643_03340"/>
<organism evidence="1 2">
    <name type="scientific">Halioglobus maricola</name>
    <dbReference type="NCBI Taxonomy" id="2601894"/>
    <lineage>
        <taxon>Bacteria</taxon>
        <taxon>Pseudomonadati</taxon>
        <taxon>Pseudomonadota</taxon>
        <taxon>Gammaproteobacteria</taxon>
        <taxon>Cellvibrionales</taxon>
        <taxon>Halieaceae</taxon>
        <taxon>Halioglobus</taxon>
    </lineage>
</organism>
<evidence type="ECO:0000313" key="1">
    <source>
        <dbReference type="EMBL" id="QFU74761.1"/>
    </source>
</evidence>
<keyword evidence="1" id="KW-0808">Transferase</keyword>
<dbReference type="Gene3D" id="3.40.50.300">
    <property type="entry name" value="P-loop containing nucleotide triphosphate hydrolases"/>
    <property type="match status" value="1"/>
</dbReference>
<protein>
    <submittedName>
        <fullName evidence="1">Sulfotransferase family protein</fullName>
    </submittedName>
</protein>
<reference evidence="1 2" key="1">
    <citation type="submission" date="2019-02" db="EMBL/GenBank/DDBJ databases">
        <authorList>
            <person name="Li S.-H."/>
        </authorList>
    </citation>
    <scope>NUCLEOTIDE SEQUENCE [LARGE SCALE GENOMIC DNA]</scope>
    <source>
        <strain evidence="1 2">IMCC14385</strain>
    </source>
</reference>
<dbReference type="AlphaFoldDB" id="A0A5P9NG49"/>
<gene>
    <name evidence="1" type="ORF">EY643_03340</name>
</gene>
<accession>A0A5P9NG49</accession>
<keyword evidence="2" id="KW-1185">Reference proteome</keyword>